<gene>
    <name evidence="3" type="ORF">US52_C0001G0007</name>
</gene>
<proteinExistence type="predicted"/>
<protein>
    <recommendedName>
        <fullName evidence="2">ATP-grasp domain-containing protein</fullName>
    </recommendedName>
</protein>
<dbReference type="InterPro" id="IPR003806">
    <property type="entry name" value="ATP-grasp_PylC-type"/>
</dbReference>
<dbReference type="Pfam" id="PF02655">
    <property type="entry name" value="ATP-grasp_3"/>
    <property type="match status" value="1"/>
</dbReference>
<keyword evidence="1" id="KW-0067">ATP-binding</keyword>
<keyword evidence="1" id="KW-0547">Nucleotide-binding</keyword>
<dbReference type="SUPFAM" id="SSF56059">
    <property type="entry name" value="Glutathione synthetase ATP-binding domain-like"/>
    <property type="match status" value="1"/>
</dbReference>
<dbReference type="Proteomes" id="UP000034852">
    <property type="component" value="Unassembled WGS sequence"/>
</dbReference>
<evidence type="ECO:0000259" key="2">
    <source>
        <dbReference type="PROSITE" id="PS50975"/>
    </source>
</evidence>
<name>A0A0G0JHT0_9BACT</name>
<comment type="caution">
    <text evidence="3">The sequence shown here is derived from an EMBL/GenBank/DDBJ whole genome shotgun (WGS) entry which is preliminary data.</text>
</comment>
<dbReference type="GO" id="GO:0046872">
    <property type="term" value="F:metal ion binding"/>
    <property type="evidence" value="ECO:0007669"/>
    <property type="project" value="InterPro"/>
</dbReference>
<organism evidence="3 4">
    <name type="scientific">candidate division WS6 bacterium GW2011_GWA2_37_6</name>
    <dbReference type="NCBI Taxonomy" id="1619087"/>
    <lineage>
        <taxon>Bacteria</taxon>
        <taxon>Candidatus Dojkabacteria</taxon>
    </lineage>
</organism>
<dbReference type="EMBL" id="LBTH01000001">
    <property type="protein sequence ID" value="KKQ36339.1"/>
    <property type="molecule type" value="Genomic_DNA"/>
</dbReference>
<dbReference type="Gene3D" id="3.30.470.20">
    <property type="entry name" value="ATP-grasp fold, B domain"/>
    <property type="match status" value="1"/>
</dbReference>
<evidence type="ECO:0000313" key="3">
    <source>
        <dbReference type="EMBL" id="KKQ36339.1"/>
    </source>
</evidence>
<dbReference type="GO" id="GO:0005524">
    <property type="term" value="F:ATP binding"/>
    <property type="evidence" value="ECO:0007669"/>
    <property type="project" value="UniProtKB-UniRule"/>
</dbReference>
<reference evidence="3 4" key="1">
    <citation type="journal article" date="2015" name="Nature">
        <title>rRNA introns, odd ribosomes, and small enigmatic genomes across a large radiation of phyla.</title>
        <authorList>
            <person name="Brown C.T."/>
            <person name="Hug L.A."/>
            <person name="Thomas B.C."/>
            <person name="Sharon I."/>
            <person name="Castelle C.J."/>
            <person name="Singh A."/>
            <person name="Wilkins M.J."/>
            <person name="Williams K.H."/>
            <person name="Banfield J.F."/>
        </authorList>
    </citation>
    <scope>NUCLEOTIDE SEQUENCE [LARGE SCALE GENOMIC DNA]</scope>
</reference>
<sequence length="476" mass="53638">MSDIDFYLKQVNYKLKETPLFYIANDAERALGLEGLLENFFIVCMDDSDIYSNIHTKYGNIFSLENKTGELNAVFRSSAKLLDSELVKEFIEQKSQGKKDRFFQTFKITTAFEQRAENYGVKVLNTTSELNKKFENKLSQYTTLSANDIAFPKTIIGKLSDYSFKKLKKQLGQKFVVQFNRGHTGSGTKMIDNESEYVELQNIFPERVARISTFVEGLAYTINACIGKNGIFIGGLNYQITGVEEIAPSKGATVGNDFNYRKLVDAEMKKQIIKEVTMIGEVMRGNGFVGLFGVDLIIGEDETLSIIEINARQPASIPFFTKLQLRNGQVPLSLIHLIEFLGIANHIDADKYSETNTEPFNAGQLFLRNIGTNPFVVNGQLKTGVYKITGNADNKCLNSIKMDDHTEKTLCYIKEGYTIEDIDEAGFLLITQLKGKRVNSGKELARIQSLQPLVDNMGKPFSWAIETLRTVKEYIN</sequence>
<evidence type="ECO:0000313" key="4">
    <source>
        <dbReference type="Proteomes" id="UP000034852"/>
    </source>
</evidence>
<evidence type="ECO:0000256" key="1">
    <source>
        <dbReference type="PROSITE-ProRule" id="PRU00409"/>
    </source>
</evidence>
<feature type="domain" description="ATP-grasp" evidence="2">
    <location>
        <begin position="141"/>
        <end position="339"/>
    </location>
</feature>
<dbReference type="AlphaFoldDB" id="A0A0G0JHT0"/>
<accession>A0A0G0JHT0</accession>
<dbReference type="PROSITE" id="PS50975">
    <property type="entry name" value="ATP_GRASP"/>
    <property type="match status" value="1"/>
</dbReference>
<dbReference type="InterPro" id="IPR011761">
    <property type="entry name" value="ATP-grasp"/>
</dbReference>